<sequence>MKVELFSEEEQNVFLDVKKNEERSYTSSSIGIADSLGGRSSHTVLKFTVAKENQEENCDVITEKTENKVIEVKTEQPDDLLQDEVFSKFSDSGDDNNLNSLKYVVISRKKESQFQELQQIKSGLESTSGKYKKVSLQNSKFIVL</sequence>
<keyword evidence="1" id="KW-1185">Reference proteome</keyword>
<dbReference type="RefSeq" id="XP_022258692.1">
    <property type="nucleotide sequence ID" value="XM_022402984.1"/>
</dbReference>
<organism evidence="1 2">
    <name type="scientific">Limulus polyphemus</name>
    <name type="common">Atlantic horseshoe crab</name>
    <dbReference type="NCBI Taxonomy" id="6850"/>
    <lineage>
        <taxon>Eukaryota</taxon>
        <taxon>Metazoa</taxon>
        <taxon>Ecdysozoa</taxon>
        <taxon>Arthropoda</taxon>
        <taxon>Chelicerata</taxon>
        <taxon>Merostomata</taxon>
        <taxon>Xiphosura</taxon>
        <taxon>Limulidae</taxon>
        <taxon>Limulus</taxon>
    </lineage>
</organism>
<evidence type="ECO:0000313" key="2">
    <source>
        <dbReference type="RefSeq" id="XP_022258689.1"/>
    </source>
</evidence>
<proteinExistence type="predicted"/>
<gene>
    <name evidence="2 3 4 5 6" type="primary">LOC111089831</name>
</gene>
<evidence type="ECO:0000313" key="5">
    <source>
        <dbReference type="RefSeq" id="XP_022258692.1"/>
    </source>
</evidence>
<name>A0ABM1TS33_LIMPO</name>
<accession>A0ABM1TS33</accession>
<dbReference type="GeneID" id="111089831"/>
<reference evidence="2 3" key="1">
    <citation type="submission" date="2025-05" db="UniProtKB">
        <authorList>
            <consortium name="RefSeq"/>
        </authorList>
    </citation>
    <scope>IDENTIFICATION</scope>
    <source>
        <tissue evidence="2 3">Muscle</tissue>
    </source>
</reference>
<evidence type="ECO:0000313" key="3">
    <source>
        <dbReference type="RefSeq" id="XP_022258690.1"/>
    </source>
</evidence>
<protein>
    <submittedName>
        <fullName evidence="2 3">Uncharacterized protein LOC111089831 isoform X1</fullName>
    </submittedName>
</protein>
<dbReference type="RefSeq" id="XP_022258690.1">
    <property type="nucleotide sequence ID" value="XM_022402982.1"/>
</dbReference>
<dbReference type="Proteomes" id="UP000694941">
    <property type="component" value="Unplaced"/>
</dbReference>
<dbReference type="RefSeq" id="XP_022258689.1">
    <property type="nucleotide sequence ID" value="XM_022402981.1"/>
</dbReference>
<evidence type="ECO:0000313" key="6">
    <source>
        <dbReference type="RefSeq" id="XP_022258693.1"/>
    </source>
</evidence>
<dbReference type="RefSeq" id="XP_022258691.1">
    <property type="nucleotide sequence ID" value="XM_022402983.1"/>
</dbReference>
<evidence type="ECO:0000313" key="1">
    <source>
        <dbReference type="Proteomes" id="UP000694941"/>
    </source>
</evidence>
<evidence type="ECO:0000313" key="4">
    <source>
        <dbReference type="RefSeq" id="XP_022258691.1"/>
    </source>
</evidence>
<dbReference type="RefSeq" id="XP_022258693.1">
    <property type="nucleotide sequence ID" value="XM_022402985.1"/>
</dbReference>